<dbReference type="CDD" id="cd11614">
    <property type="entry name" value="SAF_CpaB_FlgA_like"/>
    <property type="match status" value="1"/>
</dbReference>
<keyword evidence="3" id="KW-0966">Cell projection</keyword>
<keyword evidence="1" id="KW-1133">Transmembrane helix</keyword>
<keyword evidence="1" id="KW-0812">Transmembrane</keyword>
<feature type="domain" description="SAF" evidence="2">
    <location>
        <begin position="66"/>
        <end position="128"/>
    </location>
</feature>
<gene>
    <name evidence="3" type="ORF">GCM10011588_66940</name>
</gene>
<comment type="caution">
    <text evidence="3">The sequence shown here is derived from an EMBL/GenBank/DDBJ whole genome shotgun (WGS) entry which is preliminary data.</text>
</comment>
<evidence type="ECO:0000313" key="4">
    <source>
        <dbReference type="Proteomes" id="UP000638263"/>
    </source>
</evidence>
<dbReference type="Pfam" id="PF08666">
    <property type="entry name" value="SAF"/>
    <property type="match status" value="1"/>
</dbReference>
<dbReference type="InterPro" id="IPR013974">
    <property type="entry name" value="SAF"/>
</dbReference>
<evidence type="ECO:0000256" key="1">
    <source>
        <dbReference type="SAM" id="Phobius"/>
    </source>
</evidence>
<dbReference type="AlphaFoldDB" id="A0A917VZ94"/>
<keyword evidence="3" id="KW-0969">Cilium</keyword>
<proteinExistence type="predicted"/>
<keyword evidence="1" id="KW-0472">Membrane</keyword>
<sequence length="232" mass="23932">MSRIRTIARTGTTGRARLGAGETWRDAFDNRPSWADGVLLRRILAVLCALAAVTLLLRGDPAHARISVVVAARDLPPGHILGAADLRLASRPPDTAPDGAATDPAPLLGAVSTAALRAGEVLTDVRVVGPRLAEVATGRTDARIVPVRLADTAITEILRAGDRVDVVAAGSEDPALARTLAVDAAVVLVSGPPTDSGTNRHAERVVLVAMDARRAAVVAAASLNSALTVIFH</sequence>
<keyword evidence="3" id="KW-0282">Flagellum</keyword>
<evidence type="ECO:0000259" key="2">
    <source>
        <dbReference type="SMART" id="SM00858"/>
    </source>
</evidence>
<organism evidence="3 4">
    <name type="scientific">Nocardia jinanensis</name>
    <dbReference type="NCBI Taxonomy" id="382504"/>
    <lineage>
        <taxon>Bacteria</taxon>
        <taxon>Bacillati</taxon>
        <taxon>Actinomycetota</taxon>
        <taxon>Actinomycetes</taxon>
        <taxon>Mycobacteriales</taxon>
        <taxon>Nocardiaceae</taxon>
        <taxon>Nocardia</taxon>
    </lineage>
</organism>
<reference evidence="3" key="1">
    <citation type="journal article" date="2014" name="Int. J. Syst. Evol. Microbiol.">
        <title>Complete genome sequence of Corynebacterium casei LMG S-19264T (=DSM 44701T), isolated from a smear-ripened cheese.</title>
        <authorList>
            <consortium name="US DOE Joint Genome Institute (JGI-PGF)"/>
            <person name="Walter F."/>
            <person name="Albersmeier A."/>
            <person name="Kalinowski J."/>
            <person name="Ruckert C."/>
        </authorList>
    </citation>
    <scope>NUCLEOTIDE SEQUENCE</scope>
    <source>
        <strain evidence="3">CGMCC 4.3508</strain>
    </source>
</reference>
<dbReference type="EMBL" id="BMMH01000031">
    <property type="protein sequence ID" value="GGL42823.1"/>
    <property type="molecule type" value="Genomic_DNA"/>
</dbReference>
<dbReference type="SMART" id="SM00858">
    <property type="entry name" value="SAF"/>
    <property type="match status" value="1"/>
</dbReference>
<dbReference type="Gene3D" id="3.90.1210.10">
    <property type="entry name" value="Antifreeze-like/N-acetylneuraminic acid synthase C-terminal domain"/>
    <property type="match status" value="1"/>
</dbReference>
<protein>
    <submittedName>
        <fullName evidence="3">Flagellar basal body P-ring biosynthesis protein</fullName>
    </submittedName>
</protein>
<reference evidence="3" key="2">
    <citation type="submission" date="2020-09" db="EMBL/GenBank/DDBJ databases">
        <authorList>
            <person name="Sun Q."/>
            <person name="Zhou Y."/>
        </authorList>
    </citation>
    <scope>NUCLEOTIDE SEQUENCE</scope>
    <source>
        <strain evidence="3">CGMCC 4.3508</strain>
    </source>
</reference>
<feature type="transmembrane region" description="Helical" evidence="1">
    <location>
        <begin position="39"/>
        <end position="57"/>
    </location>
</feature>
<evidence type="ECO:0000313" key="3">
    <source>
        <dbReference type="EMBL" id="GGL42823.1"/>
    </source>
</evidence>
<dbReference type="Proteomes" id="UP000638263">
    <property type="component" value="Unassembled WGS sequence"/>
</dbReference>
<name>A0A917VZ94_9NOCA</name>
<dbReference type="RefSeq" id="WP_058854573.1">
    <property type="nucleotide sequence ID" value="NZ_BMMH01000031.1"/>
</dbReference>
<keyword evidence="4" id="KW-1185">Reference proteome</keyword>
<accession>A0A917VZ94</accession>